<feature type="DNA-binding region" description="H-T-H motif" evidence="4">
    <location>
        <begin position="69"/>
        <end position="88"/>
    </location>
</feature>
<dbReference type="GO" id="GO:0003700">
    <property type="term" value="F:DNA-binding transcription factor activity"/>
    <property type="evidence" value="ECO:0007669"/>
    <property type="project" value="TreeGrafter"/>
</dbReference>
<dbReference type="GO" id="GO:0000976">
    <property type="term" value="F:transcription cis-regulatory region binding"/>
    <property type="evidence" value="ECO:0007669"/>
    <property type="project" value="TreeGrafter"/>
</dbReference>
<dbReference type="PANTHER" id="PTHR30055:SF151">
    <property type="entry name" value="TRANSCRIPTIONAL REGULATORY PROTEIN"/>
    <property type="match status" value="1"/>
</dbReference>
<accession>A0A840WCC2</accession>
<dbReference type="GO" id="GO:0045892">
    <property type="term" value="P:negative regulation of DNA-templated transcription"/>
    <property type="evidence" value="ECO:0007669"/>
    <property type="project" value="InterPro"/>
</dbReference>
<dbReference type="InterPro" id="IPR023772">
    <property type="entry name" value="DNA-bd_HTH_TetR-type_CS"/>
</dbReference>
<keyword evidence="3" id="KW-0804">Transcription</keyword>
<dbReference type="Pfam" id="PF00440">
    <property type="entry name" value="TetR_N"/>
    <property type="match status" value="1"/>
</dbReference>
<comment type="caution">
    <text evidence="6">The sequence shown here is derived from an EMBL/GenBank/DDBJ whole genome shotgun (WGS) entry which is preliminary data.</text>
</comment>
<sequence length="263" mass="28497">MYGVLASLKVGEGGRGGMGAKRKSIEATLDLLWAGLGQPRRGPRHQLTVSGLVEAAMVVAEAEGVEALSMRKVAAHLGVGAATLYTYVPDKAALLALMIDEMTGQVPLPHTRPGTWREKVEGWAREDLVSLREHPWLVEVTAGPYVGPNGFAWMDSALRVFEGTGLSRQEAFSVVMAVDGLVQGHVAKVIAADRVERWTDPDGRSFATVQESYLATRRIEPGRFHAIEHLGVPPDPVQVFEEALAWLLDGVEQKIARMQATQG</sequence>
<evidence type="ECO:0000256" key="4">
    <source>
        <dbReference type="PROSITE-ProRule" id="PRU00335"/>
    </source>
</evidence>
<dbReference type="PROSITE" id="PS01081">
    <property type="entry name" value="HTH_TETR_1"/>
    <property type="match status" value="1"/>
</dbReference>
<dbReference type="PANTHER" id="PTHR30055">
    <property type="entry name" value="HTH-TYPE TRANSCRIPTIONAL REGULATOR RUTR"/>
    <property type="match status" value="1"/>
</dbReference>
<dbReference type="Gene3D" id="1.10.357.10">
    <property type="entry name" value="Tetracycline Repressor, domain 2"/>
    <property type="match status" value="1"/>
</dbReference>
<dbReference type="InterPro" id="IPR004111">
    <property type="entry name" value="Repressor_TetR_C"/>
</dbReference>
<keyword evidence="7" id="KW-1185">Reference proteome</keyword>
<name>A0A840WCC2_9ACTN</name>
<keyword evidence="2 4" id="KW-0238">DNA-binding</keyword>
<dbReference type="Gene3D" id="1.10.10.60">
    <property type="entry name" value="Homeodomain-like"/>
    <property type="match status" value="1"/>
</dbReference>
<dbReference type="RefSeq" id="WP_312893695.1">
    <property type="nucleotide sequence ID" value="NZ_BAAAKM010000086.1"/>
</dbReference>
<proteinExistence type="predicted"/>
<dbReference type="AlphaFoldDB" id="A0A840WCC2"/>
<organism evidence="6 7">
    <name type="scientific">Nocardiopsis metallicus</name>
    <dbReference type="NCBI Taxonomy" id="179819"/>
    <lineage>
        <taxon>Bacteria</taxon>
        <taxon>Bacillati</taxon>
        <taxon>Actinomycetota</taxon>
        <taxon>Actinomycetes</taxon>
        <taxon>Streptosporangiales</taxon>
        <taxon>Nocardiopsidaceae</taxon>
        <taxon>Nocardiopsis</taxon>
    </lineage>
</organism>
<evidence type="ECO:0000256" key="3">
    <source>
        <dbReference type="ARBA" id="ARBA00023163"/>
    </source>
</evidence>
<gene>
    <name evidence="6" type="ORF">HNR07_001808</name>
</gene>
<protein>
    <submittedName>
        <fullName evidence="6">AcrR family transcriptional regulator</fullName>
    </submittedName>
</protein>
<feature type="domain" description="HTH tetR-type" evidence="5">
    <location>
        <begin position="46"/>
        <end position="106"/>
    </location>
</feature>
<dbReference type="InterPro" id="IPR009057">
    <property type="entry name" value="Homeodomain-like_sf"/>
</dbReference>
<keyword evidence="1" id="KW-0805">Transcription regulation</keyword>
<dbReference type="EMBL" id="JACHDO010000001">
    <property type="protein sequence ID" value="MBB5490671.1"/>
    <property type="molecule type" value="Genomic_DNA"/>
</dbReference>
<dbReference type="InterPro" id="IPR001647">
    <property type="entry name" value="HTH_TetR"/>
</dbReference>
<evidence type="ECO:0000259" key="5">
    <source>
        <dbReference type="PROSITE" id="PS50977"/>
    </source>
</evidence>
<dbReference type="PROSITE" id="PS50977">
    <property type="entry name" value="HTH_TETR_2"/>
    <property type="match status" value="1"/>
</dbReference>
<evidence type="ECO:0000256" key="1">
    <source>
        <dbReference type="ARBA" id="ARBA00023015"/>
    </source>
</evidence>
<dbReference type="InterPro" id="IPR036271">
    <property type="entry name" value="Tet_transcr_reg_TetR-rel_C_sf"/>
</dbReference>
<evidence type="ECO:0000313" key="7">
    <source>
        <dbReference type="Proteomes" id="UP000579647"/>
    </source>
</evidence>
<evidence type="ECO:0000256" key="2">
    <source>
        <dbReference type="ARBA" id="ARBA00023125"/>
    </source>
</evidence>
<dbReference type="SUPFAM" id="SSF46689">
    <property type="entry name" value="Homeodomain-like"/>
    <property type="match status" value="1"/>
</dbReference>
<dbReference type="Pfam" id="PF02909">
    <property type="entry name" value="TetR_C_1"/>
    <property type="match status" value="1"/>
</dbReference>
<reference evidence="6 7" key="1">
    <citation type="submission" date="2020-08" db="EMBL/GenBank/DDBJ databases">
        <title>Sequencing the genomes of 1000 actinobacteria strains.</title>
        <authorList>
            <person name="Klenk H.-P."/>
        </authorList>
    </citation>
    <scope>NUCLEOTIDE SEQUENCE [LARGE SCALE GENOMIC DNA]</scope>
    <source>
        <strain evidence="6 7">DSM 44598</strain>
    </source>
</reference>
<dbReference type="InterPro" id="IPR050109">
    <property type="entry name" value="HTH-type_TetR-like_transc_reg"/>
</dbReference>
<evidence type="ECO:0000313" key="6">
    <source>
        <dbReference type="EMBL" id="MBB5490671.1"/>
    </source>
</evidence>
<dbReference type="Proteomes" id="UP000579647">
    <property type="component" value="Unassembled WGS sequence"/>
</dbReference>
<dbReference type="SUPFAM" id="SSF48498">
    <property type="entry name" value="Tetracyclin repressor-like, C-terminal domain"/>
    <property type="match status" value="1"/>
</dbReference>